<name>A0A8K1FJW8_PYTOL</name>
<feature type="domain" description="Peptidase M3A/M3B catalytic" evidence="11">
    <location>
        <begin position="266"/>
        <end position="709"/>
    </location>
</feature>
<evidence type="ECO:0000256" key="6">
    <source>
        <dbReference type="ARBA" id="ARBA00022833"/>
    </source>
</evidence>
<evidence type="ECO:0000256" key="4">
    <source>
        <dbReference type="ARBA" id="ARBA00022723"/>
    </source>
</evidence>
<evidence type="ECO:0000313" key="12">
    <source>
        <dbReference type="EMBL" id="TMW62237.1"/>
    </source>
</evidence>
<keyword evidence="13" id="KW-1185">Reference proteome</keyword>
<gene>
    <name evidence="12" type="ORF">Poli38472_009730</name>
</gene>
<dbReference type="GO" id="GO:0006518">
    <property type="term" value="P:peptide metabolic process"/>
    <property type="evidence" value="ECO:0007669"/>
    <property type="project" value="TreeGrafter"/>
</dbReference>
<keyword evidence="9" id="KW-0496">Mitochondrion</keyword>
<evidence type="ECO:0000256" key="3">
    <source>
        <dbReference type="ARBA" id="ARBA00022670"/>
    </source>
</evidence>
<keyword evidence="5 10" id="KW-0378">Hydrolase</keyword>
<proteinExistence type="inferred from homology"/>
<dbReference type="GO" id="GO:0005739">
    <property type="term" value="C:mitochondrion"/>
    <property type="evidence" value="ECO:0007669"/>
    <property type="project" value="UniProtKB-SubCell"/>
</dbReference>
<dbReference type="GO" id="GO:0046872">
    <property type="term" value="F:metal ion binding"/>
    <property type="evidence" value="ECO:0007669"/>
    <property type="project" value="UniProtKB-UniRule"/>
</dbReference>
<keyword evidence="3 10" id="KW-0645">Protease</keyword>
<comment type="similarity">
    <text evidence="2 10">Belongs to the peptidase M3 family.</text>
</comment>
<dbReference type="GO" id="GO:0006508">
    <property type="term" value="P:proteolysis"/>
    <property type="evidence" value="ECO:0007669"/>
    <property type="project" value="UniProtKB-KW"/>
</dbReference>
<dbReference type="EMBL" id="SPLM01000074">
    <property type="protein sequence ID" value="TMW62237.1"/>
    <property type="molecule type" value="Genomic_DNA"/>
</dbReference>
<dbReference type="InterPro" id="IPR033851">
    <property type="entry name" value="M3A_MIP"/>
</dbReference>
<dbReference type="Proteomes" id="UP000794436">
    <property type="component" value="Unassembled WGS sequence"/>
</dbReference>
<dbReference type="Gene3D" id="3.40.390.10">
    <property type="entry name" value="Collagenase (Catalytic Domain)"/>
    <property type="match status" value="1"/>
</dbReference>
<accession>A0A8K1FJW8</accession>
<keyword evidence="8 10" id="KW-0482">Metalloprotease</keyword>
<dbReference type="Pfam" id="PF01432">
    <property type="entry name" value="Peptidase_M3"/>
    <property type="match status" value="1"/>
</dbReference>
<keyword evidence="6 10" id="KW-0862">Zinc</keyword>
<dbReference type="InterPro" id="IPR045090">
    <property type="entry name" value="Pept_M3A_M3B"/>
</dbReference>
<dbReference type="AlphaFoldDB" id="A0A8K1FJW8"/>
<evidence type="ECO:0000256" key="1">
    <source>
        <dbReference type="ARBA" id="ARBA00004173"/>
    </source>
</evidence>
<keyword evidence="4 10" id="KW-0479">Metal-binding</keyword>
<evidence type="ECO:0000259" key="11">
    <source>
        <dbReference type="Pfam" id="PF01432"/>
    </source>
</evidence>
<evidence type="ECO:0000256" key="9">
    <source>
        <dbReference type="ARBA" id="ARBA00023128"/>
    </source>
</evidence>
<dbReference type="PANTHER" id="PTHR11804:SF79">
    <property type="entry name" value="MITOCHONDRIAL INTERMEDIATE PEPTIDASE"/>
    <property type="match status" value="1"/>
</dbReference>
<evidence type="ECO:0000256" key="8">
    <source>
        <dbReference type="ARBA" id="ARBA00023049"/>
    </source>
</evidence>
<dbReference type="InterPro" id="IPR024077">
    <property type="entry name" value="Neurolysin/TOP_dom2"/>
</dbReference>
<dbReference type="GO" id="GO:0004222">
    <property type="term" value="F:metalloendopeptidase activity"/>
    <property type="evidence" value="ECO:0007669"/>
    <property type="project" value="InterPro"/>
</dbReference>
<keyword evidence="7" id="KW-0809">Transit peptide</keyword>
<sequence>MRTQLRAALAPSLRSFKRHALGIRCFSGVSGVSEAQEWRRGPPGLFQLPNLTRPQDFGRLTREVKAQCSALKHAVTSSPPGLATIQFISFHTTRFMIEPCLYTLSNAVCSVIDAAELCRNVHPDDTYRHAASVCVTELSDFIQNLNADIDLFNALRTVTENKGLMQSFTEEQRRMAVLLRKEFERDGIHLSHIDRRRVIQLQNEITQLSMEFQRVIHTARDFVEVPAKLIRPLPHSVTSVCERKLLNPSVLRVPTDVHVMNTVLKWVGDSDVRREMYLKGNSCAKENLVILDELREKRHALAQLLGFESFAHFAMSDRMMTSPEEITSFVTSFSSKLKPKATEELQVLINAKKSHEGRSSRDGVAMWDLQYYMGMLKARQYRIDSRVLASYFPLERCLDGLRIVCRELFGLELVSTPMEQHESWHPDVQKLTLKTQRGETLGCIYLDLYPRRHKYNHAAHFTVRCGKRLSPTEYQTPLVALVCNFNKPAPSAPTLLNHSEVETLFHEFGHVMHSMLSRTEFQHFSGTRTAMDFVETPSHLFEYFAWDYRVVREFARHHRTNEPIPREMMESLRQSKHMFSAMDTQTQCLYSLLDLSLFGPQKGASSTTETLKQLQNEHTLVPYVPGTYWHTRFGHLVGYGAGYYSYLYSHVFASDIWTSVFQSDPLNKEAGQRLYQNLMAHGGAKDPNEMLRSLIGKEPTSKSYLEELGIHA</sequence>
<comment type="caution">
    <text evidence="12">The sequence shown here is derived from an EMBL/GenBank/DDBJ whole genome shotgun (WGS) entry which is preliminary data.</text>
</comment>
<dbReference type="OrthoDB" id="17530at2759"/>
<dbReference type="InterPro" id="IPR001567">
    <property type="entry name" value="Pept_M3A_M3B_dom"/>
</dbReference>
<dbReference type="InterPro" id="IPR024079">
    <property type="entry name" value="MetalloPept_cat_dom_sf"/>
</dbReference>
<dbReference type="FunFam" id="3.40.390.10:FF:000019">
    <property type="entry name" value="Mitochondrial intermediate peptidase, mitochondrial"/>
    <property type="match status" value="1"/>
</dbReference>
<evidence type="ECO:0000313" key="13">
    <source>
        <dbReference type="Proteomes" id="UP000794436"/>
    </source>
</evidence>
<comment type="cofactor">
    <cofactor evidence="10">
        <name>Zn(2+)</name>
        <dbReference type="ChEBI" id="CHEBI:29105"/>
    </cofactor>
    <text evidence="10">Binds 1 zinc ion.</text>
</comment>
<dbReference type="CDD" id="cd06457">
    <property type="entry name" value="M3A_MIP"/>
    <property type="match status" value="1"/>
</dbReference>
<dbReference type="Gene3D" id="1.10.1370.10">
    <property type="entry name" value="Neurolysin, domain 3"/>
    <property type="match status" value="1"/>
</dbReference>
<dbReference type="PANTHER" id="PTHR11804">
    <property type="entry name" value="PROTEASE M3 THIMET OLIGOPEPTIDASE-RELATED"/>
    <property type="match status" value="1"/>
</dbReference>
<reference evidence="12" key="1">
    <citation type="submission" date="2019-03" db="EMBL/GenBank/DDBJ databases">
        <title>Long read genome sequence of the mycoparasitic Pythium oligandrum ATCC 38472 isolated from sugarbeet rhizosphere.</title>
        <authorList>
            <person name="Gaulin E."/>
        </authorList>
    </citation>
    <scope>NUCLEOTIDE SEQUENCE</scope>
    <source>
        <strain evidence="12">ATCC 38472_TT</strain>
    </source>
</reference>
<evidence type="ECO:0000256" key="2">
    <source>
        <dbReference type="ARBA" id="ARBA00006040"/>
    </source>
</evidence>
<evidence type="ECO:0000256" key="7">
    <source>
        <dbReference type="ARBA" id="ARBA00022946"/>
    </source>
</evidence>
<protein>
    <recommendedName>
        <fullName evidence="11">Peptidase M3A/M3B catalytic domain-containing protein</fullName>
    </recommendedName>
</protein>
<evidence type="ECO:0000256" key="10">
    <source>
        <dbReference type="RuleBase" id="RU003435"/>
    </source>
</evidence>
<dbReference type="SUPFAM" id="SSF55486">
    <property type="entry name" value="Metalloproteases ('zincins'), catalytic domain"/>
    <property type="match status" value="1"/>
</dbReference>
<evidence type="ECO:0000256" key="5">
    <source>
        <dbReference type="ARBA" id="ARBA00022801"/>
    </source>
</evidence>
<organism evidence="12 13">
    <name type="scientific">Pythium oligandrum</name>
    <name type="common">Mycoparasitic fungus</name>
    <dbReference type="NCBI Taxonomy" id="41045"/>
    <lineage>
        <taxon>Eukaryota</taxon>
        <taxon>Sar</taxon>
        <taxon>Stramenopiles</taxon>
        <taxon>Oomycota</taxon>
        <taxon>Peronosporomycetes</taxon>
        <taxon>Pythiales</taxon>
        <taxon>Pythiaceae</taxon>
        <taxon>Pythium</taxon>
    </lineage>
</organism>
<comment type="subcellular location">
    <subcellularLocation>
        <location evidence="1">Mitochondrion</location>
    </subcellularLocation>
</comment>